<dbReference type="PANTHER" id="PTHR46599">
    <property type="entry name" value="PIGGYBAC TRANSPOSABLE ELEMENT-DERIVED PROTEIN 4"/>
    <property type="match status" value="1"/>
</dbReference>
<organism evidence="2 3">
    <name type="scientific">Astyanax mexicanus</name>
    <name type="common">Blind cave fish</name>
    <name type="synonym">Astyanax fasciatus mexicanus</name>
    <dbReference type="NCBI Taxonomy" id="7994"/>
    <lineage>
        <taxon>Eukaryota</taxon>
        <taxon>Metazoa</taxon>
        <taxon>Chordata</taxon>
        <taxon>Craniata</taxon>
        <taxon>Vertebrata</taxon>
        <taxon>Euteleostomi</taxon>
        <taxon>Actinopterygii</taxon>
        <taxon>Neopterygii</taxon>
        <taxon>Teleostei</taxon>
        <taxon>Ostariophysi</taxon>
        <taxon>Characiformes</taxon>
        <taxon>Characoidei</taxon>
        <taxon>Acestrorhamphidae</taxon>
        <taxon>Acestrorhamphinae</taxon>
        <taxon>Astyanax</taxon>
    </lineage>
</organism>
<dbReference type="EMBL" id="JAICCE010000007">
    <property type="protein sequence ID" value="KAG9275582.1"/>
    <property type="molecule type" value="Genomic_DNA"/>
</dbReference>
<reference evidence="2 3" key="1">
    <citation type="submission" date="2021-07" db="EMBL/GenBank/DDBJ databases">
        <authorList>
            <person name="Imarazene B."/>
            <person name="Zahm M."/>
            <person name="Klopp C."/>
            <person name="Cabau C."/>
            <person name="Beille S."/>
            <person name="Jouanno E."/>
            <person name="Castinel A."/>
            <person name="Lluch J."/>
            <person name="Gil L."/>
            <person name="Kuchtly C."/>
            <person name="Lopez Roques C."/>
            <person name="Donnadieu C."/>
            <person name="Parrinello H."/>
            <person name="Journot L."/>
            <person name="Du K."/>
            <person name="Schartl M."/>
            <person name="Retaux S."/>
            <person name="Guiguen Y."/>
        </authorList>
    </citation>
    <scope>NUCLEOTIDE SEQUENCE [LARGE SCALE GENOMIC DNA]</scope>
    <source>
        <strain evidence="2">Pach_M1</strain>
        <tissue evidence="2">Testis</tissue>
    </source>
</reference>
<dbReference type="Pfam" id="PF13843">
    <property type="entry name" value="DDE_Tnp_1_7"/>
    <property type="match status" value="1"/>
</dbReference>
<comment type="caution">
    <text evidence="2">The sequence shown here is derived from an EMBL/GenBank/DDBJ whole genome shotgun (WGS) entry which is preliminary data.</text>
</comment>
<feature type="domain" description="PiggyBac transposable element-derived protein" evidence="1">
    <location>
        <begin position="1"/>
        <end position="269"/>
    </location>
</feature>
<name>A0A8T2M0L3_ASTMX</name>
<accession>A0A8T2M0L3</accession>
<sequence>MSSDRYKEIMRYLRFDDKATRASRIKTDKFAMISEIFDKFVKNSKASYTAGENITVGEQMFPSKVCCRFTQYMTNKPDKFGIKFWMAADAETKYMLNAIPCVEKDHRRAPDQQVSDNVVMQLVEPFLGKGRNITTENFFTSLDLANHLLAEKTTIVGKMNESRWAMPPCARTQSERFSTTVLKSGKVTLTIYQAKPKENVCVLSTMHQTVSFDKTANKVPDSVSHYNSTKLGVSALDHMVRQYTIKGHAGRWPVAVFYNILQLAAINAHVLYRQCTNVNTNRRKFILELVKEMCEKHRLAQRSREMERKRLLLDTDPDPLCRPAKRRQCQIGRCSGNKTFGICGTCRRIVCGRCSKPAPKLCCECL</sequence>
<proteinExistence type="predicted"/>
<dbReference type="Proteomes" id="UP000752171">
    <property type="component" value="Unassembled WGS sequence"/>
</dbReference>
<dbReference type="AlphaFoldDB" id="A0A8T2M0L3"/>
<gene>
    <name evidence="2" type="ORF">AMEX_G10114</name>
</gene>
<evidence type="ECO:0000259" key="1">
    <source>
        <dbReference type="Pfam" id="PF13843"/>
    </source>
</evidence>
<evidence type="ECO:0000313" key="3">
    <source>
        <dbReference type="Proteomes" id="UP000752171"/>
    </source>
</evidence>
<dbReference type="PANTHER" id="PTHR46599:SF6">
    <property type="entry name" value="DUAL SPECIFICITY PHOSPHATASE 26"/>
    <property type="match status" value="1"/>
</dbReference>
<evidence type="ECO:0000313" key="2">
    <source>
        <dbReference type="EMBL" id="KAG9275582.1"/>
    </source>
</evidence>
<dbReference type="InterPro" id="IPR029526">
    <property type="entry name" value="PGBD"/>
</dbReference>
<protein>
    <submittedName>
        <fullName evidence="2">PiggyBac transposable element-derived protein 4-like</fullName>
    </submittedName>
</protein>